<dbReference type="GO" id="GO:0009697">
    <property type="term" value="P:salicylic acid biosynthetic process"/>
    <property type="evidence" value="ECO:0007669"/>
    <property type="project" value="TreeGrafter"/>
</dbReference>
<dbReference type="InterPro" id="IPR051331">
    <property type="entry name" value="Chorismate_mutase-related"/>
</dbReference>
<dbReference type="AlphaFoldDB" id="A0A832ZJC8"/>
<organism evidence="3 4">
    <name type="scientific">Methanothermococcus okinawensis</name>
    <dbReference type="NCBI Taxonomy" id="155863"/>
    <lineage>
        <taxon>Archaea</taxon>
        <taxon>Methanobacteriati</taxon>
        <taxon>Methanobacteriota</taxon>
        <taxon>Methanomada group</taxon>
        <taxon>Methanococci</taxon>
        <taxon>Methanococcales</taxon>
        <taxon>Methanococcaceae</taxon>
        <taxon>Methanothermococcus</taxon>
    </lineage>
</organism>
<dbReference type="SMART" id="SM00830">
    <property type="entry name" value="CM_2"/>
    <property type="match status" value="1"/>
</dbReference>
<dbReference type="PANTHER" id="PTHR38041">
    <property type="entry name" value="CHORISMATE MUTASE"/>
    <property type="match status" value="1"/>
</dbReference>
<keyword evidence="1" id="KW-0413">Isomerase</keyword>
<protein>
    <recommendedName>
        <fullName evidence="2">Chorismate mutase domain-containing protein</fullName>
    </recommendedName>
</protein>
<evidence type="ECO:0000259" key="2">
    <source>
        <dbReference type="PROSITE" id="PS51168"/>
    </source>
</evidence>
<dbReference type="Gene3D" id="1.20.59.10">
    <property type="entry name" value="Chorismate mutase"/>
    <property type="match status" value="1"/>
</dbReference>
<feature type="domain" description="Chorismate mutase" evidence="2">
    <location>
        <begin position="2"/>
        <end position="93"/>
    </location>
</feature>
<dbReference type="GO" id="GO:0046417">
    <property type="term" value="P:chorismate metabolic process"/>
    <property type="evidence" value="ECO:0007669"/>
    <property type="project" value="InterPro"/>
</dbReference>
<comment type="caution">
    <text evidence="3">The sequence shown here is derived from an EMBL/GenBank/DDBJ whole genome shotgun (WGS) entry which is preliminary data.</text>
</comment>
<name>A0A832ZJC8_9EURY</name>
<accession>A0A832ZJC8</accession>
<dbReference type="InterPro" id="IPR036979">
    <property type="entry name" value="CM_dom_sf"/>
</dbReference>
<dbReference type="InterPro" id="IPR036263">
    <property type="entry name" value="Chorismate_II_sf"/>
</dbReference>
<proteinExistence type="predicted"/>
<evidence type="ECO:0000313" key="3">
    <source>
        <dbReference type="EMBL" id="HIP91201.1"/>
    </source>
</evidence>
<dbReference type="PROSITE" id="PS51168">
    <property type="entry name" value="CHORISMATE_MUT_2"/>
    <property type="match status" value="1"/>
</dbReference>
<dbReference type="EMBL" id="DQUO01000030">
    <property type="protein sequence ID" value="HIP91201.1"/>
    <property type="molecule type" value="Genomic_DNA"/>
</dbReference>
<reference evidence="3" key="1">
    <citation type="journal article" date="2020" name="ISME J.">
        <title>Gammaproteobacteria mediating utilization of methyl-, sulfur- and petroleum organic compounds in deep ocean hydrothermal plumes.</title>
        <authorList>
            <person name="Zhou Z."/>
            <person name="Liu Y."/>
            <person name="Pan J."/>
            <person name="Cron B.R."/>
            <person name="Toner B.M."/>
            <person name="Anantharaman K."/>
            <person name="Breier J.A."/>
            <person name="Dick G.J."/>
            <person name="Li M."/>
        </authorList>
    </citation>
    <scope>NUCLEOTIDE SEQUENCE</scope>
    <source>
        <strain evidence="3">SZUA-1471</strain>
    </source>
</reference>
<dbReference type="Pfam" id="PF01817">
    <property type="entry name" value="CM_2"/>
    <property type="match status" value="1"/>
</dbReference>
<dbReference type="SUPFAM" id="SSF48600">
    <property type="entry name" value="Chorismate mutase II"/>
    <property type="match status" value="1"/>
</dbReference>
<dbReference type="PANTHER" id="PTHR38041:SF1">
    <property type="entry name" value="CHORISMATE MUTASE"/>
    <property type="match status" value="1"/>
</dbReference>
<gene>
    <name evidence="3" type="ORF">EYH21_02745</name>
</gene>
<dbReference type="InterPro" id="IPR002701">
    <property type="entry name" value="CM_II_prokaryot"/>
</dbReference>
<evidence type="ECO:0000256" key="1">
    <source>
        <dbReference type="ARBA" id="ARBA00023235"/>
    </source>
</evidence>
<dbReference type="Proteomes" id="UP000618343">
    <property type="component" value="Unassembled WGS sequence"/>
</dbReference>
<dbReference type="NCBIfam" id="NF004925">
    <property type="entry name" value="PRK06285.1"/>
    <property type="match status" value="1"/>
</dbReference>
<sequence>MEDPNERLRRIRQEIDEIDEKLVYLIAKRIECGKEIVHLKKILNYPVEDGKREREIRDRIFKLCEKYNLDVEVVWDIIKTLIEYSKKIQREELKK</sequence>
<dbReference type="GO" id="GO:0004106">
    <property type="term" value="F:chorismate mutase activity"/>
    <property type="evidence" value="ECO:0007669"/>
    <property type="project" value="InterPro"/>
</dbReference>
<evidence type="ECO:0000313" key="4">
    <source>
        <dbReference type="Proteomes" id="UP000618343"/>
    </source>
</evidence>